<gene>
    <name evidence="1" type="ORF">C0081_02310</name>
</gene>
<reference evidence="1 2" key="1">
    <citation type="submission" date="2018-01" db="EMBL/GenBank/DDBJ databases">
        <title>The draft genome sequence of Cohaesibacter sp. H1304.</title>
        <authorList>
            <person name="Wang N.-N."/>
            <person name="Du Z.-J."/>
        </authorList>
    </citation>
    <scope>NUCLEOTIDE SEQUENCE [LARGE SCALE GENOMIC DNA]</scope>
    <source>
        <strain evidence="1 2">H1304</strain>
    </source>
</reference>
<dbReference type="AlphaFoldDB" id="A0A2N5XXB7"/>
<protein>
    <submittedName>
        <fullName evidence="1">Nin-like protein</fullName>
    </submittedName>
</protein>
<organism evidence="1 2">
    <name type="scientific">Cohaesibacter celericrescens</name>
    <dbReference type="NCBI Taxonomy" id="2067669"/>
    <lineage>
        <taxon>Bacteria</taxon>
        <taxon>Pseudomonadati</taxon>
        <taxon>Pseudomonadota</taxon>
        <taxon>Alphaproteobacteria</taxon>
        <taxon>Hyphomicrobiales</taxon>
        <taxon>Cohaesibacteraceae</taxon>
    </lineage>
</organism>
<dbReference type="EMBL" id="PKUQ01000001">
    <property type="protein sequence ID" value="PLW79085.1"/>
    <property type="molecule type" value="Genomic_DNA"/>
</dbReference>
<dbReference type="Proteomes" id="UP000234881">
    <property type="component" value="Unassembled WGS sequence"/>
</dbReference>
<dbReference type="InterPro" id="IPR014729">
    <property type="entry name" value="Rossmann-like_a/b/a_fold"/>
</dbReference>
<dbReference type="OrthoDB" id="9772814at2"/>
<accession>A0A2N5XXB7</accession>
<comment type="caution">
    <text evidence="1">The sequence shown here is derived from an EMBL/GenBank/DDBJ whole genome shotgun (WGS) entry which is preliminary data.</text>
</comment>
<dbReference type="SUPFAM" id="SSF52402">
    <property type="entry name" value="Adenine nucleotide alpha hydrolases-like"/>
    <property type="match status" value="1"/>
</dbReference>
<evidence type="ECO:0000313" key="2">
    <source>
        <dbReference type="Proteomes" id="UP000234881"/>
    </source>
</evidence>
<evidence type="ECO:0000313" key="1">
    <source>
        <dbReference type="EMBL" id="PLW79085.1"/>
    </source>
</evidence>
<proteinExistence type="predicted"/>
<keyword evidence="2" id="KW-1185">Reference proteome</keyword>
<name>A0A2N5XXB7_9HYPH</name>
<sequence length="274" mass="31266">MTLHHADARYLLPAGNVQIAFSGGRTSAFMLHEILSANGDLPDRVEVTFQNTGREMPQTLDFVAEVGRRWGVMVTWLEYRPMMPLFEIVGYQGAARNGEPFDALIAKKKALPNQFRKWCSAELKTKTAKRYLVSKGWRRWVSAVGFRADESHRTPYADNRTSTWLPLREAGVTRHKVLSFWRSQSFDLDLPVFGGKTIGGNCDGCFLKSEAFLASIARDQPSRHAWWEAHERGVGRQFSDRFSRRQLREFMDRQGDLVLSQEDALCQKNGGECF</sequence>
<dbReference type="Gene3D" id="3.40.50.620">
    <property type="entry name" value="HUPs"/>
    <property type="match status" value="1"/>
</dbReference>
<dbReference type="RefSeq" id="WP_101532167.1">
    <property type="nucleotide sequence ID" value="NZ_PKUQ01000001.1"/>
</dbReference>